<evidence type="ECO:0000313" key="2">
    <source>
        <dbReference type="EMBL" id="TNV81872.1"/>
    </source>
</evidence>
<dbReference type="OrthoDB" id="10671928at2759"/>
<reference evidence="2" key="1">
    <citation type="submission" date="2019-06" db="EMBL/GenBank/DDBJ databases">
        <authorList>
            <person name="Zheng W."/>
        </authorList>
    </citation>
    <scope>NUCLEOTIDE SEQUENCE</scope>
    <source>
        <strain evidence="2">QDHG01</strain>
    </source>
</reference>
<name>A0A8J8T4D5_HALGN</name>
<feature type="compositionally biased region" description="Polar residues" evidence="1">
    <location>
        <begin position="1"/>
        <end position="11"/>
    </location>
</feature>
<gene>
    <name evidence="2" type="ORF">FGO68_gene7459</name>
</gene>
<evidence type="ECO:0000256" key="1">
    <source>
        <dbReference type="SAM" id="MobiDB-lite"/>
    </source>
</evidence>
<feature type="region of interest" description="Disordered" evidence="1">
    <location>
        <begin position="1"/>
        <end position="24"/>
    </location>
</feature>
<dbReference type="Proteomes" id="UP000785679">
    <property type="component" value="Unassembled WGS sequence"/>
</dbReference>
<keyword evidence="3" id="KW-1185">Reference proteome</keyword>
<protein>
    <submittedName>
        <fullName evidence="2">Uncharacterized protein</fullName>
    </submittedName>
</protein>
<feature type="compositionally biased region" description="Polar residues" evidence="1">
    <location>
        <begin position="125"/>
        <end position="140"/>
    </location>
</feature>
<dbReference type="EMBL" id="RRYP01005624">
    <property type="protein sequence ID" value="TNV81872.1"/>
    <property type="molecule type" value="Genomic_DNA"/>
</dbReference>
<comment type="caution">
    <text evidence="2">The sequence shown here is derived from an EMBL/GenBank/DDBJ whole genome shotgun (WGS) entry which is preliminary data.</text>
</comment>
<sequence length="367" mass="42004">MTVLSGESTPSAFKPSSFAKRDDFRTKSKDVVDLQYQQLRRSSMASLRLLSEASSNTLTKKRSRGTMIGSNKDQTLSKDHYNRLRDNDFINIENIHRYIEKAFAQDIVPTSKKPALLRFSRRPSPATTHRSGTATSGKILSQERGQTFTSALQSRPQTNVGILPQIQIAPSQKPQSPPPSPFRSIRGNIILNAITQASSTRFMSPEQELQYIFEQVIKEKLFYQQMFDLKFNLMDYLKEKGYNKEQMLTQDQKVLLFNTMFDVIFKSERLRKTAFSPPPSPQNRKKYQYYKGRGKNALGGANGDGGSEMLQDDSEALRKLQEMELIRKGILISESTQRKKTVKAKITEKTINIIEQNKMNPRIKRMD</sequence>
<accession>A0A8J8T4D5</accession>
<evidence type="ECO:0000313" key="3">
    <source>
        <dbReference type="Proteomes" id="UP000785679"/>
    </source>
</evidence>
<organism evidence="2 3">
    <name type="scientific">Halteria grandinella</name>
    <dbReference type="NCBI Taxonomy" id="5974"/>
    <lineage>
        <taxon>Eukaryota</taxon>
        <taxon>Sar</taxon>
        <taxon>Alveolata</taxon>
        <taxon>Ciliophora</taxon>
        <taxon>Intramacronucleata</taxon>
        <taxon>Spirotrichea</taxon>
        <taxon>Stichotrichia</taxon>
        <taxon>Sporadotrichida</taxon>
        <taxon>Halteriidae</taxon>
        <taxon>Halteria</taxon>
    </lineage>
</organism>
<feature type="region of interest" description="Disordered" evidence="1">
    <location>
        <begin position="121"/>
        <end position="140"/>
    </location>
</feature>
<proteinExistence type="predicted"/>
<dbReference type="AlphaFoldDB" id="A0A8J8T4D5"/>